<feature type="domain" description="AB hydrolase-1" evidence="1">
    <location>
        <begin position="165"/>
        <end position="293"/>
    </location>
</feature>
<dbReference type="InterPro" id="IPR000073">
    <property type="entry name" value="AB_hydrolase_1"/>
</dbReference>
<dbReference type="EMBL" id="SDPP02000002">
    <property type="protein sequence ID" value="KAA1378525.1"/>
    <property type="molecule type" value="Genomic_DNA"/>
</dbReference>
<sequence>MTLDGAQLRKTLEADRELAVRLKAFRGIVRVTLGPTVFDLVVDDGAVSSSDAAEAEPTVGVTIPTELWDLMAVEKPQVGLECMTSAQVFGATIDADWPTLVAPYLGAWNRIVRLGVDAATGRHEIVVDADPFADSDDPVGRYVRFDVDGLEHRVYYETAGRGPVPVLFMHTAGADGRQYRHVLADPALQEKYTLIAIDLPYHGKSLPPLGSRWWEKDLKFDKAQLMAWITGFIAATELDRPIFVGCSVGGQLASDLCAHHPEAIRGAVGVNGLYHMESWQGFDNDRFRDPRVAAGAVGSTMFDVTGMDAPEDFRREVEWIYTTNHRDVYPADNDYFMFGHDLRVDGHLIDTAKTPLIILTGEYDISMLTPDDNGSALAANIPGAEFIVMPGLSHFTPSDDPEGFRPHLTAALDRIAAS</sequence>
<evidence type="ECO:0000313" key="2">
    <source>
        <dbReference type="EMBL" id="KAA1378525.1"/>
    </source>
</evidence>
<dbReference type="AlphaFoldDB" id="A0A641AQJ8"/>
<gene>
    <name evidence="2" type="ORF">ESP62_009255</name>
</gene>
<dbReference type="Pfam" id="PF00561">
    <property type="entry name" value="Abhydrolase_1"/>
    <property type="match status" value="1"/>
</dbReference>
<keyword evidence="3" id="KW-1185">Reference proteome</keyword>
<dbReference type="Gene3D" id="3.40.50.1820">
    <property type="entry name" value="alpha/beta hydrolase"/>
    <property type="match status" value="1"/>
</dbReference>
<evidence type="ECO:0000259" key="1">
    <source>
        <dbReference type="Pfam" id="PF00561"/>
    </source>
</evidence>
<name>A0A641AQJ8_9ACTN</name>
<dbReference type="Proteomes" id="UP001515100">
    <property type="component" value="Unassembled WGS sequence"/>
</dbReference>
<dbReference type="OrthoDB" id="27092at2"/>
<dbReference type="GO" id="GO:0016787">
    <property type="term" value="F:hydrolase activity"/>
    <property type="evidence" value="ECO:0007669"/>
    <property type="project" value="UniProtKB-KW"/>
</dbReference>
<dbReference type="InterPro" id="IPR050266">
    <property type="entry name" value="AB_hydrolase_sf"/>
</dbReference>
<keyword evidence="2" id="KW-0378">Hydrolase</keyword>
<evidence type="ECO:0000313" key="3">
    <source>
        <dbReference type="Proteomes" id="UP001515100"/>
    </source>
</evidence>
<proteinExistence type="predicted"/>
<dbReference type="RefSeq" id="WP_129182490.1">
    <property type="nucleotide sequence ID" value="NZ_JAGIOG010000001.1"/>
</dbReference>
<dbReference type="SUPFAM" id="SSF53474">
    <property type="entry name" value="alpha/beta-Hydrolases"/>
    <property type="match status" value="1"/>
</dbReference>
<organism evidence="2 3">
    <name type="scientific">Aeromicrobium fastidiosum</name>
    <dbReference type="NCBI Taxonomy" id="52699"/>
    <lineage>
        <taxon>Bacteria</taxon>
        <taxon>Bacillati</taxon>
        <taxon>Actinomycetota</taxon>
        <taxon>Actinomycetes</taxon>
        <taxon>Propionibacteriales</taxon>
        <taxon>Nocardioidaceae</taxon>
        <taxon>Aeromicrobium</taxon>
    </lineage>
</organism>
<protein>
    <submittedName>
        <fullName evidence="2">Alpha/beta hydrolase</fullName>
    </submittedName>
</protein>
<comment type="caution">
    <text evidence="2">The sequence shown here is derived from an EMBL/GenBank/DDBJ whole genome shotgun (WGS) entry which is preliminary data.</text>
</comment>
<reference evidence="2" key="1">
    <citation type="submission" date="2019-09" db="EMBL/GenBank/DDBJ databases">
        <authorList>
            <person name="Li J."/>
        </authorList>
    </citation>
    <scope>NUCLEOTIDE SEQUENCE [LARGE SCALE GENOMIC DNA]</scope>
    <source>
        <strain evidence="2">NRBC 14897</strain>
    </source>
</reference>
<dbReference type="PANTHER" id="PTHR43798">
    <property type="entry name" value="MONOACYLGLYCEROL LIPASE"/>
    <property type="match status" value="1"/>
</dbReference>
<accession>A0A641AQJ8</accession>
<dbReference type="InterPro" id="IPR029058">
    <property type="entry name" value="AB_hydrolase_fold"/>
</dbReference>